<reference evidence="5 6" key="1">
    <citation type="submission" date="2024-01" db="EMBL/GenBank/DDBJ databases">
        <authorList>
            <person name="Allen C."/>
            <person name="Tagirdzhanova G."/>
        </authorList>
    </citation>
    <scope>NUCLEOTIDE SEQUENCE [LARGE SCALE GENOMIC DNA]</scope>
</reference>
<dbReference type="Pfam" id="PF01487">
    <property type="entry name" value="DHquinase_I"/>
    <property type="match status" value="1"/>
</dbReference>
<evidence type="ECO:0000256" key="4">
    <source>
        <dbReference type="ARBA" id="ARBA00023270"/>
    </source>
</evidence>
<sequence>MTDSHQPVDVVFDKFSRNQQTFIIPLTFTDVSDAKDVITRIGYGGDIWELRVDLLSPTPLGENATNLPPLSYVKNQLHALQSMSPLPVLFTIRTKSQGGKFPDDCDKEALDLMLLAVECGAAYLDVEIEWPESLRNTITAKKGASKVVASYHNWTGKVAWSGQEMNDKFNAANTFGDIIKLSVLSATIEDCAELALFVRDYRSNHTKPILAVGMGANGQLSRITSPISLVTHPLIPFPSAPGQLSLAQVHQARHLIGQLPKQEYTITGDAHTAGAAARALEAAFAELGYPHKCKVQTNGADSVIDTMSLKTKEDVSSAVAEAFVRITGRRAPLSVIQDSIWLWSQ</sequence>
<name>A0ABP0C6F9_9PEZI</name>
<dbReference type="NCBIfam" id="TIGR01093">
    <property type="entry name" value="aroD"/>
    <property type="match status" value="1"/>
</dbReference>
<evidence type="ECO:0000256" key="1">
    <source>
        <dbReference type="ARBA" id="ARBA00001864"/>
    </source>
</evidence>
<keyword evidence="4" id="KW-0704">Schiff base</keyword>
<dbReference type="EC" id="4.2.1.10" evidence="2"/>
<dbReference type="CDD" id="cd00502">
    <property type="entry name" value="DHQase_I"/>
    <property type="match status" value="1"/>
</dbReference>
<dbReference type="InterPro" id="IPR050146">
    <property type="entry name" value="Type-I_3-dehydroquinase"/>
</dbReference>
<dbReference type="InterPro" id="IPR001381">
    <property type="entry name" value="DHquinase_I"/>
</dbReference>
<evidence type="ECO:0000313" key="6">
    <source>
        <dbReference type="Proteomes" id="UP001642482"/>
    </source>
</evidence>
<evidence type="ECO:0000313" key="5">
    <source>
        <dbReference type="EMBL" id="CAK7227604.1"/>
    </source>
</evidence>
<proteinExistence type="predicted"/>
<protein>
    <recommendedName>
        <fullName evidence="2">3-dehydroquinate dehydratase</fullName>
        <ecNumber evidence="2">4.2.1.10</ecNumber>
    </recommendedName>
</protein>
<evidence type="ECO:0000256" key="2">
    <source>
        <dbReference type="ARBA" id="ARBA00012060"/>
    </source>
</evidence>
<accession>A0ABP0C6F9</accession>
<gene>
    <name evidence="5" type="ORF">SEUCBS140593_006631</name>
</gene>
<dbReference type="EMBL" id="CAWUHD010000074">
    <property type="protein sequence ID" value="CAK7227604.1"/>
    <property type="molecule type" value="Genomic_DNA"/>
</dbReference>
<dbReference type="Gene3D" id="3.20.20.70">
    <property type="entry name" value="Aldolase class I"/>
    <property type="match status" value="1"/>
</dbReference>
<organism evidence="5 6">
    <name type="scientific">Sporothrix eucalyptigena</name>
    <dbReference type="NCBI Taxonomy" id="1812306"/>
    <lineage>
        <taxon>Eukaryota</taxon>
        <taxon>Fungi</taxon>
        <taxon>Dikarya</taxon>
        <taxon>Ascomycota</taxon>
        <taxon>Pezizomycotina</taxon>
        <taxon>Sordariomycetes</taxon>
        <taxon>Sordariomycetidae</taxon>
        <taxon>Ophiostomatales</taxon>
        <taxon>Ophiostomataceae</taxon>
        <taxon>Sporothrix</taxon>
    </lineage>
</organism>
<dbReference type="Proteomes" id="UP001642482">
    <property type="component" value="Unassembled WGS sequence"/>
</dbReference>
<comment type="catalytic activity">
    <reaction evidence="1">
        <text>3-dehydroquinate = 3-dehydroshikimate + H2O</text>
        <dbReference type="Rhea" id="RHEA:21096"/>
        <dbReference type="ChEBI" id="CHEBI:15377"/>
        <dbReference type="ChEBI" id="CHEBI:16630"/>
        <dbReference type="ChEBI" id="CHEBI:32364"/>
        <dbReference type="EC" id="4.2.1.10"/>
    </reaction>
</comment>
<dbReference type="PANTHER" id="PTHR43699">
    <property type="entry name" value="3-DEHYDROQUINATE DEHYDRATASE"/>
    <property type="match status" value="1"/>
</dbReference>
<comment type="caution">
    <text evidence="5">The sequence shown here is derived from an EMBL/GenBank/DDBJ whole genome shotgun (WGS) entry which is preliminary data.</text>
</comment>
<keyword evidence="3" id="KW-0456">Lyase</keyword>
<dbReference type="InterPro" id="IPR018508">
    <property type="entry name" value="3-dehydroquinate_DH_AS"/>
</dbReference>
<dbReference type="PROSITE" id="PS01028">
    <property type="entry name" value="DEHYDROQUINASE_I"/>
    <property type="match status" value="1"/>
</dbReference>
<dbReference type="InterPro" id="IPR013785">
    <property type="entry name" value="Aldolase_TIM"/>
</dbReference>
<keyword evidence="6" id="KW-1185">Reference proteome</keyword>
<evidence type="ECO:0000256" key="3">
    <source>
        <dbReference type="ARBA" id="ARBA00023239"/>
    </source>
</evidence>
<dbReference type="SUPFAM" id="SSF51569">
    <property type="entry name" value="Aldolase"/>
    <property type="match status" value="1"/>
</dbReference>
<dbReference type="PANTHER" id="PTHR43699:SF1">
    <property type="entry name" value="3-DEHYDROQUINATE DEHYDRATASE"/>
    <property type="match status" value="1"/>
</dbReference>